<dbReference type="SMART" id="SM00388">
    <property type="entry name" value="HisKA"/>
    <property type="match status" value="1"/>
</dbReference>
<evidence type="ECO:0000259" key="16">
    <source>
        <dbReference type="PROSITE" id="PS50113"/>
    </source>
</evidence>
<keyword evidence="6" id="KW-0067">ATP-binding</keyword>
<keyword evidence="5" id="KW-0418">Kinase</keyword>
<protein>
    <recommendedName>
        <fullName evidence="8">Sensor protein FixL</fullName>
        <ecNumber evidence="2">2.7.13.3</ecNumber>
    </recommendedName>
</protein>
<dbReference type="GO" id="GO:0006935">
    <property type="term" value="P:chemotaxis"/>
    <property type="evidence" value="ECO:0007669"/>
    <property type="project" value="UniProtKB-UniRule"/>
</dbReference>
<evidence type="ECO:0000256" key="9">
    <source>
        <dbReference type="PROSITE-ProRule" id="PRU00050"/>
    </source>
</evidence>
<evidence type="ECO:0000259" key="18">
    <source>
        <dbReference type="PROSITE" id="PS50123"/>
    </source>
</evidence>
<evidence type="ECO:0000256" key="7">
    <source>
        <dbReference type="ARBA" id="ARBA00059827"/>
    </source>
</evidence>
<keyword evidence="20" id="KW-1185">Reference proteome</keyword>
<feature type="coiled-coil region" evidence="11">
    <location>
        <begin position="663"/>
        <end position="750"/>
    </location>
</feature>
<dbReference type="InterPro" id="IPR000673">
    <property type="entry name" value="Sig_transdc_resp-reg_Me-estase"/>
</dbReference>
<feature type="modified residue" description="4-aspartylphosphate" evidence="10">
    <location>
        <position position="1425"/>
    </location>
</feature>
<dbReference type="Proteomes" id="UP001138661">
    <property type="component" value="Unassembled WGS sequence"/>
</dbReference>
<keyword evidence="4" id="KW-0547">Nucleotide-binding</keyword>
<feature type="domain" description="CheB-type methylesterase" evidence="17">
    <location>
        <begin position="33"/>
        <end position="213"/>
    </location>
</feature>
<dbReference type="PROSITE" id="PS50110">
    <property type="entry name" value="RESPONSE_REGULATORY"/>
    <property type="match status" value="1"/>
</dbReference>
<feature type="domain" description="PAS" evidence="15">
    <location>
        <begin position="864"/>
        <end position="912"/>
    </location>
</feature>
<dbReference type="InterPro" id="IPR022642">
    <property type="entry name" value="CheR_C"/>
</dbReference>
<evidence type="ECO:0000256" key="3">
    <source>
        <dbReference type="ARBA" id="ARBA00022679"/>
    </source>
</evidence>
<dbReference type="EC" id="2.7.13.3" evidence="2"/>
<dbReference type="PROSITE" id="PS50112">
    <property type="entry name" value="PAS"/>
    <property type="match status" value="2"/>
</dbReference>
<feature type="domain" description="Histidine kinase" evidence="13">
    <location>
        <begin position="1132"/>
        <end position="1354"/>
    </location>
</feature>
<dbReference type="PROSITE" id="PS50109">
    <property type="entry name" value="HIS_KIN"/>
    <property type="match status" value="1"/>
</dbReference>
<dbReference type="CDD" id="cd00082">
    <property type="entry name" value="HisKA"/>
    <property type="match status" value="1"/>
</dbReference>
<dbReference type="Pfam" id="PF03705">
    <property type="entry name" value="CheR_N"/>
    <property type="match status" value="1"/>
</dbReference>
<feature type="domain" description="CheR-type methyltransferase" evidence="18">
    <location>
        <begin position="241"/>
        <end position="501"/>
    </location>
</feature>
<evidence type="ECO:0000256" key="10">
    <source>
        <dbReference type="PROSITE-ProRule" id="PRU00169"/>
    </source>
</evidence>
<dbReference type="SMART" id="SM00138">
    <property type="entry name" value="MeTrc"/>
    <property type="match status" value="1"/>
</dbReference>
<dbReference type="GO" id="GO:0000156">
    <property type="term" value="F:phosphorelay response regulator activity"/>
    <property type="evidence" value="ECO:0007669"/>
    <property type="project" value="InterPro"/>
</dbReference>
<dbReference type="GO" id="GO:0005524">
    <property type="term" value="F:ATP binding"/>
    <property type="evidence" value="ECO:0007669"/>
    <property type="project" value="UniProtKB-KW"/>
</dbReference>
<dbReference type="PROSITE" id="PS50123">
    <property type="entry name" value="CHER"/>
    <property type="match status" value="1"/>
</dbReference>
<dbReference type="SMART" id="SM00448">
    <property type="entry name" value="REC"/>
    <property type="match status" value="1"/>
</dbReference>
<keyword evidence="3" id="KW-0808">Transferase</keyword>
<feature type="active site" evidence="9">
    <location>
        <position position="42"/>
    </location>
</feature>
<dbReference type="PROSITE" id="PS50122">
    <property type="entry name" value="CHEB"/>
    <property type="match status" value="1"/>
</dbReference>
<evidence type="ECO:0000256" key="2">
    <source>
        <dbReference type="ARBA" id="ARBA00012438"/>
    </source>
</evidence>
<dbReference type="EMBL" id="JAHXDN010000004">
    <property type="protein sequence ID" value="MBW4709379.1"/>
    <property type="molecule type" value="Genomic_DNA"/>
</dbReference>
<dbReference type="PANTHER" id="PTHR24422:SF27">
    <property type="entry name" value="PROTEIN-GLUTAMATE O-METHYLTRANSFERASE"/>
    <property type="match status" value="1"/>
</dbReference>
<dbReference type="PROSITE" id="PS50113">
    <property type="entry name" value="PAC"/>
    <property type="match status" value="2"/>
</dbReference>
<dbReference type="InterPro" id="IPR005467">
    <property type="entry name" value="His_kinase_dom"/>
</dbReference>
<evidence type="ECO:0000313" key="19">
    <source>
        <dbReference type="EMBL" id="MBW4709379.1"/>
    </source>
</evidence>
<name>A0A9X1K1M5_9RHOB</name>
<evidence type="ECO:0000259" key="13">
    <source>
        <dbReference type="PROSITE" id="PS50109"/>
    </source>
</evidence>
<dbReference type="CDD" id="cd16434">
    <property type="entry name" value="CheB-CheR_fusion"/>
    <property type="match status" value="1"/>
</dbReference>
<evidence type="ECO:0000259" key="17">
    <source>
        <dbReference type="PROSITE" id="PS50122"/>
    </source>
</evidence>
<evidence type="ECO:0000259" key="15">
    <source>
        <dbReference type="PROSITE" id="PS50112"/>
    </source>
</evidence>
<dbReference type="RefSeq" id="WP_219504813.1">
    <property type="nucleotide sequence ID" value="NZ_JAHXDN010000004.1"/>
</dbReference>
<feature type="active site" evidence="9">
    <location>
        <position position="69"/>
    </location>
</feature>
<accession>A0A9X1K1M5</accession>
<feature type="domain" description="PAS" evidence="15">
    <location>
        <begin position="992"/>
        <end position="1062"/>
    </location>
</feature>
<dbReference type="GO" id="GO:0005737">
    <property type="term" value="C:cytoplasm"/>
    <property type="evidence" value="ECO:0007669"/>
    <property type="project" value="InterPro"/>
</dbReference>
<dbReference type="GO" id="GO:0008984">
    <property type="term" value="F:protein-glutamate methylesterase activity"/>
    <property type="evidence" value="ECO:0007669"/>
    <property type="project" value="InterPro"/>
</dbReference>
<dbReference type="Pfam" id="PF00989">
    <property type="entry name" value="PAS"/>
    <property type="match status" value="1"/>
</dbReference>
<dbReference type="PANTHER" id="PTHR24422">
    <property type="entry name" value="CHEMOTAXIS PROTEIN METHYLTRANSFERASE"/>
    <property type="match status" value="1"/>
</dbReference>
<dbReference type="Pfam" id="PF00072">
    <property type="entry name" value="Response_reg"/>
    <property type="match status" value="1"/>
</dbReference>
<dbReference type="NCBIfam" id="TIGR00229">
    <property type="entry name" value="sensory_box"/>
    <property type="match status" value="2"/>
</dbReference>
<gene>
    <name evidence="19" type="ORF">KX928_16430</name>
</gene>
<dbReference type="InterPro" id="IPR003594">
    <property type="entry name" value="HATPase_dom"/>
</dbReference>
<dbReference type="InterPro" id="IPR013767">
    <property type="entry name" value="PAS_fold"/>
</dbReference>
<dbReference type="Pfam" id="PF02518">
    <property type="entry name" value="HATPase_c"/>
    <property type="match status" value="1"/>
</dbReference>
<feature type="domain" description="Response regulatory" evidence="14">
    <location>
        <begin position="1375"/>
        <end position="1492"/>
    </location>
</feature>
<reference evidence="19" key="1">
    <citation type="submission" date="2021-07" db="EMBL/GenBank/DDBJ databases">
        <title>Roseobacter insulae sp. nov., isolated from a tidal flat.</title>
        <authorList>
            <person name="Park S."/>
            <person name="Yoon J.-H."/>
        </authorList>
    </citation>
    <scope>NUCLEOTIDE SEQUENCE</scope>
    <source>
        <strain evidence="19">YSTF-M11</strain>
    </source>
</reference>
<feature type="domain" description="PAC" evidence="16">
    <location>
        <begin position="1069"/>
        <end position="1119"/>
    </location>
</feature>
<evidence type="ECO:0000259" key="14">
    <source>
        <dbReference type="PROSITE" id="PS50110"/>
    </source>
</evidence>
<dbReference type="Pfam" id="PF01339">
    <property type="entry name" value="CheB_methylest"/>
    <property type="match status" value="1"/>
</dbReference>
<keyword evidence="9" id="KW-0145">Chemotaxis</keyword>
<dbReference type="InterPro" id="IPR003661">
    <property type="entry name" value="HisK_dim/P_dom"/>
</dbReference>
<dbReference type="InterPro" id="IPR000700">
    <property type="entry name" value="PAS-assoc_C"/>
</dbReference>
<evidence type="ECO:0000256" key="12">
    <source>
        <dbReference type="SAM" id="MobiDB-lite"/>
    </source>
</evidence>
<dbReference type="CDD" id="cd00130">
    <property type="entry name" value="PAS"/>
    <property type="match status" value="2"/>
</dbReference>
<dbReference type="FunFam" id="3.30.450.20:FF:000060">
    <property type="entry name" value="Sensor protein FixL"/>
    <property type="match status" value="1"/>
</dbReference>
<dbReference type="GO" id="GO:0008757">
    <property type="term" value="F:S-adenosylmethionine-dependent methyltransferase activity"/>
    <property type="evidence" value="ECO:0007669"/>
    <property type="project" value="InterPro"/>
</dbReference>
<evidence type="ECO:0000313" key="20">
    <source>
        <dbReference type="Proteomes" id="UP001138661"/>
    </source>
</evidence>
<dbReference type="SMART" id="SM00387">
    <property type="entry name" value="HATPase_c"/>
    <property type="match status" value="1"/>
</dbReference>
<dbReference type="InterPro" id="IPR022641">
    <property type="entry name" value="CheR_N"/>
</dbReference>
<proteinExistence type="predicted"/>
<dbReference type="InterPro" id="IPR000780">
    <property type="entry name" value="CheR_MeTrfase"/>
</dbReference>
<comment type="function">
    <text evidence="7">Putative oxygen sensor; modulates the activity of FixJ, a transcriptional activator of nitrogen fixation fixK gene. FixL probably acts as a kinase that phosphorylates FixJ.</text>
</comment>
<dbReference type="InterPro" id="IPR001789">
    <property type="entry name" value="Sig_transdc_resp-reg_receiver"/>
</dbReference>
<evidence type="ECO:0000256" key="8">
    <source>
        <dbReference type="ARBA" id="ARBA00070616"/>
    </source>
</evidence>
<feature type="domain" description="PAC" evidence="16">
    <location>
        <begin position="813"/>
        <end position="863"/>
    </location>
</feature>
<evidence type="ECO:0000256" key="5">
    <source>
        <dbReference type="ARBA" id="ARBA00022777"/>
    </source>
</evidence>
<dbReference type="Pfam" id="PF00512">
    <property type="entry name" value="HisKA"/>
    <property type="match status" value="1"/>
</dbReference>
<evidence type="ECO:0000256" key="6">
    <source>
        <dbReference type="ARBA" id="ARBA00022840"/>
    </source>
</evidence>
<feature type="active site" evidence="9">
    <location>
        <position position="161"/>
    </location>
</feature>
<comment type="caution">
    <text evidence="19">The sequence shown here is derived from an EMBL/GenBank/DDBJ whole genome shotgun (WGS) entry which is preliminary data.</text>
</comment>
<organism evidence="19 20">
    <name type="scientific">Roseobacter insulae</name>
    <dbReference type="NCBI Taxonomy" id="2859783"/>
    <lineage>
        <taxon>Bacteria</taxon>
        <taxon>Pseudomonadati</taxon>
        <taxon>Pseudomonadota</taxon>
        <taxon>Alphaproteobacteria</taxon>
        <taxon>Rhodobacterales</taxon>
        <taxon>Roseobacteraceae</taxon>
        <taxon>Roseobacter</taxon>
    </lineage>
</organism>
<keyword evidence="11" id="KW-0175">Coiled coil</keyword>
<feature type="region of interest" description="Disordered" evidence="12">
    <location>
        <begin position="1"/>
        <end position="26"/>
    </location>
</feature>
<dbReference type="GO" id="GO:0000155">
    <property type="term" value="F:phosphorelay sensor kinase activity"/>
    <property type="evidence" value="ECO:0007669"/>
    <property type="project" value="InterPro"/>
</dbReference>
<dbReference type="Pfam" id="PF13596">
    <property type="entry name" value="PAS_10"/>
    <property type="match status" value="1"/>
</dbReference>
<comment type="catalytic activity">
    <reaction evidence="1">
        <text>ATP + protein L-histidine = ADP + protein N-phospho-L-histidine.</text>
        <dbReference type="EC" id="2.7.13.3"/>
    </reaction>
</comment>
<keyword evidence="9" id="KW-0378">Hydrolase</keyword>
<dbReference type="InterPro" id="IPR000014">
    <property type="entry name" value="PAS"/>
</dbReference>
<sequence length="1493" mass="163235">MAKKQKGSGPARTKASRKTVTDNSAAGAVGSQPFPIVGLGASAGGLEAYSDFFAAMPGDSGMAFVLIHHVDPDHESLMAELLAKHTDMPVALAVDGAQVAPNHVYIIPPNRFLGIDDGTLRLSEPMAPRGLRLPISHFLRTLAQSHGQSAVAIILSGTGSDGAAALAEIKEKGGIVLMQDPKDAMQDGMPRGAIAADAVDHILPVAEMPSFLLNYRRHPYVQQDPAADTLGDRAGGSLPDIISVLKAHSPIDFTLYKEGTLLRRIERRMVLRHMVNAVDYLALLKDSPEEAEKLCNDLLINVTRFFRDPEAFKYLAKTVLYDLVRAHDASQPLRIWVPACATGEEAYSLAMATVEHISALRKNVKLQVFASDVDERSLSVARAGVYSETIEADVTAARLDRFFVKEDHSYRVTSELRDCVVFANQNILADAPFSRLDLISCRNLLIYLTPDAQDRVISMFHFALNDGGFLLLGSSETVGGHDALFQPLSRRHHVYSRLGKGRHRPIDFPIAAQRSAGAGTARPRTGTVAETTRLADLSQRMLVQRYAPAAVLINAKFEVLYVEGPADQFLKVPPGEASQSVLAMARQGLRAKLAATIRTAQQTGKDTTAAGNVTRDGRRTPVTITAHPAPEDDANLLLVTFADQTPVTPETAKEETNTSASARKQIEQELEATRLDLQNTIRDFERSTEELKAANEEAMSMNEEFQSTNEELETSKEELQSLNEELTTLNTQLQQKVDDERRMADDLNNLLSSSGVATLFLDRELKIMRFTPATRELFNVISNDVGRHFGDITGKVDDPDLLSDARSVLDTLKPGETEVQGEAGSWFLRRILPYRTQDGKIDGVVITFSDVSDLKTLQHAIQMARRFAERVVNTVREPLLVLDSGLRVVSVSKSFHRIFGTSDAGVVGENLFRVQDGRWNIPDLRQLLERILPDQTTVEAFEVTADHEEAGPRHMVLNARKVEGDTDGDNLILLAIEDISDVTKAAQEVVDREARLRAILEAAPEAIITIDEQGTIGSFSPAAETIFGYPAAEIIGQNVNVLMPEPDRSNHDSYMTRYLKTGEKRIIGKGREMNALRKDGTIVPIRLLVSELRLEGERHFLGILHDLTDDKKHRDQLQRAQKMEAVGQLTGGLAHDFNNLLTVVIGNLELLDMRIKDEDHKQLLNEALEASSLGASLTGKLLSFAKSQSLAPESVALNTLVDTMRPLLKLTLSENIAIQTRLSKDLDQTLADPGQVESAILNMAINARDAMPDGGTLSLETRNIFLDEDYAATQIDVTSGPYVALSVTDTGNGMDAEVLDKVFEPFFSTKEPGRGSGLGLSMIYGFAKQSGGHVAIYSEVGRGTTVNLFLPSVRQSPDGAQNARQEELLAAKEETILVVEDEPMVRRLTATRLDQLGYKVLTASDGPEAIRTLKENDKIDLVLSDIVMPGGMTGFDVADQALSVNPGLKILLATGYAKGVETGNGNGSDQKHMILRKPYSLMNLSKALRSLLD</sequence>
<keyword evidence="10" id="KW-0597">Phosphoprotein</keyword>
<evidence type="ECO:0000256" key="11">
    <source>
        <dbReference type="SAM" id="Coils"/>
    </source>
</evidence>
<dbReference type="Pfam" id="PF13426">
    <property type="entry name" value="PAS_9"/>
    <property type="match status" value="1"/>
</dbReference>
<dbReference type="Pfam" id="PF01739">
    <property type="entry name" value="CheR"/>
    <property type="match status" value="1"/>
</dbReference>
<evidence type="ECO:0000256" key="1">
    <source>
        <dbReference type="ARBA" id="ARBA00000085"/>
    </source>
</evidence>
<dbReference type="InterPro" id="IPR050903">
    <property type="entry name" value="Bact_Chemotaxis_MeTrfase"/>
</dbReference>
<dbReference type="GO" id="GO:0006355">
    <property type="term" value="P:regulation of DNA-templated transcription"/>
    <property type="evidence" value="ECO:0007669"/>
    <property type="project" value="InterPro"/>
</dbReference>
<evidence type="ECO:0000256" key="4">
    <source>
        <dbReference type="ARBA" id="ARBA00022741"/>
    </source>
</evidence>
<dbReference type="SMART" id="SM00091">
    <property type="entry name" value="PAS"/>
    <property type="match status" value="4"/>
</dbReference>